<keyword evidence="1" id="KW-0812">Transmembrane</keyword>
<protein>
    <submittedName>
        <fullName evidence="2">Uncharacterized protein</fullName>
    </submittedName>
</protein>
<dbReference type="Proteomes" id="UP001283361">
    <property type="component" value="Unassembled WGS sequence"/>
</dbReference>
<evidence type="ECO:0000256" key="1">
    <source>
        <dbReference type="SAM" id="Phobius"/>
    </source>
</evidence>
<accession>A0AAE1DIL0</accession>
<sequence>MNNLLYPACGFVLVYCGSIRLRLFIKTLRRPQLLHLYHFSGACRVFWGLAVSSQNPLLQVTLVWGNSSLIFTLRCCEADRDKRRTTAMPQFI</sequence>
<dbReference type="AlphaFoldDB" id="A0AAE1DIL0"/>
<feature type="transmembrane region" description="Helical" evidence="1">
    <location>
        <begin position="6"/>
        <end position="25"/>
    </location>
</feature>
<name>A0AAE1DIL0_9GAST</name>
<evidence type="ECO:0000313" key="2">
    <source>
        <dbReference type="EMBL" id="KAK3771946.1"/>
    </source>
</evidence>
<dbReference type="EMBL" id="JAWDGP010003665">
    <property type="protein sequence ID" value="KAK3771946.1"/>
    <property type="molecule type" value="Genomic_DNA"/>
</dbReference>
<keyword evidence="3" id="KW-1185">Reference proteome</keyword>
<proteinExistence type="predicted"/>
<comment type="caution">
    <text evidence="2">The sequence shown here is derived from an EMBL/GenBank/DDBJ whole genome shotgun (WGS) entry which is preliminary data.</text>
</comment>
<keyword evidence="1" id="KW-0472">Membrane</keyword>
<organism evidence="2 3">
    <name type="scientific">Elysia crispata</name>
    <name type="common">lettuce slug</name>
    <dbReference type="NCBI Taxonomy" id="231223"/>
    <lineage>
        <taxon>Eukaryota</taxon>
        <taxon>Metazoa</taxon>
        <taxon>Spiralia</taxon>
        <taxon>Lophotrochozoa</taxon>
        <taxon>Mollusca</taxon>
        <taxon>Gastropoda</taxon>
        <taxon>Heterobranchia</taxon>
        <taxon>Euthyneura</taxon>
        <taxon>Panpulmonata</taxon>
        <taxon>Sacoglossa</taxon>
        <taxon>Placobranchoidea</taxon>
        <taxon>Plakobranchidae</taxon>
        <taxon>Elysia</taxon>
    </lineage>
</organism>
<reference evidence="2" key="1">
    <citation type="journal article" date="2023" name="G3 (Bethesda)">
        <title>A reference genome for the long-term kleptoplast-retaining sea slug Elysia crispata morphotype clarki.</title>
        <authorList>
            <person name="Eastman K.E."/>
            <person name="Pendleton A.L."/>
            <person name="Shaikh M.A."/>
            <person name="Suttiyut T."/>
            <person name="Ogas R."/>
            <person name="Tomko P."/>
            <person name="Gavelis G."/>
            <person name="Widhalm J.R."/>
            <person name="Wisecaver J.H."/>
        </authorList>
    </citation>
    <scope>NUCLEOTIDE SEQUENCE</scope>
    <source>
        <strain evidence="2">ECLA1</strain>
    </source>
</reference>
<evidence type="ECO:0000313" key="3">
    <source>
        <dbReference type="Proteomes" id="UP001283361"/>
    </source>
</evidence>
<gene>
    <name evidence="2" type="ORF">RRG08_011859</name>
</gene>
<keyword evidence="1" id="KW-1133">Transmembrane helix</keyword>